<accession>A0AAU7DT45</accession>
<sequence length="488" mass="53114">MHKTVIDLYVSLPEGNQDASHTVSNVIRGLGYFGFQSVDSSSKDSLQFSLLAHIHHEDEDPALSVPLFVDSSITHVRDLDGLISALAGKIGHSCYFYESQTEWELAFDIEDEVGDAPEFPEVAAGFTGQVSSPDSVDADEDAADSHGTNAAFPSRTAYVIYGKVASPDRYVYELARDAKGPVALIPAAPTITASSATPSTAAPTSFPTIGFPLEDPADTPVWLGKRPVVEIEVSDRTVVRWYSNGSKGASLSTRLQNNYYPRGMWELATEPQAPLTYKPLQSHELDSSLARQDTQLHEILDAQASAVEDKRAGDALEIAEDSAALAQLGLELGLPEDKRVDLARVLTTTDRPVSLHELFIAMNLPDYLAQALYGEVSPQELEGVLVAESANFRAETGLHNLTERPTGNSFLDKMRLLDHDRPAFALGLIILMFLTSAGMFYLGIKQPSIFSNLVFTVSAYILGAIVLLDAVVSLTSWIMIRAKNRTRK</sequence>
<keyword evidence="1" id="KW-0812">Transmembrane</keyword>
<reference evidence="2" key="1">
    <citation type="submission" date="2024-02" db="EMBL/GenBank/DDBJ databases">
        <title>Tomenella chthoni gen. nov. sp. nov., a member of the family Jonesiaceae isolated from bat guano.</title>
        <authorList>
            <person name="Miller S.L."/>
            <person name="King J."/>
            <person name="Sankaranarayanan K."/>
            <person name="Lawson P.A."/>
        </authorList>
    </citation>
    <scope>NUCLEOTIDE SEQUENCE</scope>
    <source>
        <strain evidence="2">BS-20</strain>
    </source>
</reference>
<name>A0AAU7DT45_9MICO</name>
<evidence type="ECO:0000256" key="1">
    <source>
        <dbReference type="SAM" id="Phobius"/>
    </source>
</evidence>
<keyword evidence="1" id="KW-0472">Membrane</keyword>
<dbReference type="EMBL" id="CP146203">
    <property type="protein sequence ID" value="XBH20845.1"/>
    <property type="molecule type" value="Genomic_DNA"/>
</dbReference>
<proteinExistence type="predicted"/>
<feature type="transmembrane region" description="Helical" evidence="1">
    <location>
        <begin position="459"/>
        <end position="480"/>
    </location>
</feature>
<protein>
    <submittedName>
        <fullName evidence="2">Uncharacterized protein</fullName>
    </submittedName>
</protein>
<gene>
    <name evidence="2" type="ORF">V5R04_11515</name>
</gene>
<organism evidence="2">
    <name type="scientific">Jonesiaceae bacterium BS-20</name>
    <dbReference type="NCBI Taxonomy" id="3120821"/>
    <lineage>
        <taxon>Bacteria</taxon>
        <taxon>Bacillati</taxon>
        <taxon>Actinomycetota</taxon>
        <taxon>Actinomycetes</taxon>
        <taxon>Micrococcales</taxon>
        <taxon>Jonesiaceae</taxon>
    </lineage>
</organism>
<evidence type="ECO:0000313" key="2">
    <source>
        <dbReference type="EMBL" id="XBH20845.1"/>
    </source>
</evidence>
<keyword evidence="1" id="KW-1133">Transmembrane helix</keyword>
<dbReference type="AlphaFoldDB" id="A0AAU7DT45"/>
<feature type="transmembrane region" description="Helical" evidence="1">
    <location>
        <begin position="423"/>
        <end position="444"/>
    </location>
</feature>